<accession>M2UVQ6</accession>
<dbReference type="AlphaFoldDB" id="M2UVQ6"/>
<gene>
    <name evidence="2" type="ORF">COCHEDRAFT_1154939</name>
</gene>
<dbReference type="EMBL" id="KB445575">
    <property type="protein sequence ID" value="EMD91918.1"/>
    <property type="molecule type" value="Genomic_DNA"/>
</dbReference>
<reference evidence="3" key="2">
    <citation type="journal article" date="2013" name="PLoS Genet.">
        <title>Comparative genome structure, secondary metabolite, and effector coding capacity across Cochliobolus pathogens.</title>
        <authorList>
            <person name="Condon B.J."/>
            <person name="Leng Y."/>
            <person name="Wu D."/>
            <person name="Bushley K.E."/>
            <person name="Ohm R.A."/>
            <person name="Otillar R."/>
            <person name="Martin J."/>
            <person name="Schackwitz W."/>
            <person name="Grimwood J."/>
            <person name="MohdZainudin N."/>
            <person name="Xue C."/>
            <person name="Wang R."/>
            <person name="Manning V.A."/>
            <person name="Dhillon B."/>
            <person name="Tu Z.J."/>
            <person name="Steffenson B.J."/>
            <person name="Salamov A."/>
            <person name="Sun H."/>
            <person name="Lowry S."/>
            <person name="LaButti K."/>
            <person name="Han J."/>
            <person name="Copeland A."/>
            <person name="Lindquist E."/>
            <person name="Barry K."/>
            <person name="Schmutz J."/>
            <person name="Baker S.E."/>
            <person name="Ciuffetti L.M."/>
            <person name="Grigoriev I.V."/>
            <person name="Zhong S."/>
            <person name="Turgeon B.G."/>
        </authorList>
    </citation>
    <scope>NUCLEOTIDE SEQUENCE [LARGE SCALE GENOMIC DNA]</scope>
    <source>
        <strain evidence="3">C5 / ATCC 48332 / race O</strain>
    </source>
</reference>
<name>M2UVQ6_COCH5</name>
<dbReference type="OrthoDB" id="3691507at2759"/>
<dbReference type="OMA" id="LAMQPHM"/>
<feature type="region of interest" description="Disordered" evidence="1">
    <location>
        <begin position="112"/>
        <end position="133"/>
    </location>
</feature>
<organism evidence="2 3">
    <name type="scientific">Cochliobolus heterostrophus (strain C5 / ATCC 48332 / race O)</name>
    <name type="common">Southern corn leaf blight fungus</name>
    <name type="synonym">Bipolaris maydis</name>
    <dbReference type="NCBI Taxonomy" id="701091"/>
    <lineage>
        <taxon>Eukaryota</taxon>
        <taxon>Fungi</taxon>
        <taxon>Dikarya</taxon>
        <taxon>Ascomycota</taxon>
        <taxon>Pezizomycotina</taxon>
        <taxon>Dothideomycetes</taxon>
        <taxon>Pleosporomycetidae</taxon>
        <taxon>Pleosporales</taxon>
        <taxon>Pleosporineae</taxon>
        <taxon>Pleosporaceae</taxon>
        <taxon>Bipolaris</taxon>
    </lineage>
</organism>
<evidence type="ECO:0000256" key="1">
    <source>
        <dbReference type="SAM" id="MobiDB-lite"/>
    </source>
</evidence>
<sequence>MQSSVDVHTSRTSLTPAVLTLQHPTIFSITSNDIATAKMCEAALWLAGTRKTHHSVISNKKQTTDRLAMQPHMNRGKNIPRFTDLDYRKIPAYTTAGSAGIPWLKALLTEVRERASTSTGPPTTPKAVGDTER</sequence>
<keyword evidence="3" id="KW-1185">Reference proteome</keyword>
<evidence type="ECO:0000313" key="2">
    <source>
        <dbReference type="EMBL" id="EMD91918.1"/>
    </source>
</evidence>
<evidence type="ECO:0000313" key="3">
    <source>
        <dbReference type="Proteomes" id="UP000016936"/>
    </source>
</evidence>
<dbReference type="Proteomes" id="UP000016936">
    <property type="component" value="Unassembled WGS sequence"/>
</dbReference>
<dbReference type="HOGENOM" id="CLU_1906535_0_0_1"/>
<reference evidence="2 3" key="1">
    <citation type="journal article" date="2012" name="PLoS Pathog.">
        <title>Diverse lifestyles and strategies of plant pathogenesis encoded in the genomes of eighteen Dothideomycetes fungi.</title>
        <authorList>
            <person name="Ohm R.A."/>
            <person name="Feau N."/>
            <person name="Henrissat B."/>
            <person name="Schoch C.L."/>
            <person name="Horwitz B.A."/>
            <person name="Barry K.W."/>
            <person name="Condon B.J."/>
            <person name="Copeland A.C."/>
            <person name="Dhillon B."/>
            <person name="Glaser F."/>
            <person name="Hesse C.N."/>
            <person name="Kosti I."/>
            <person name="LaButti K."/>
            <person name="Lindquist E.A."/>
            <person name="Lucas S."/>
            <person name="Salamov A.A."/>
            <person name="Bradshaw R.E."/>
            <person name="Ciuffetti L."/>
            <person name="Hamelin R.C."/>
            <person name="Kema G.H.J."/>
            <person name="Lawrence C."/>
            <person name="Scott J.A."/>
            <person name="Spatafora J.W."/>
            <person name="Turgeon B.G."/>
            <person name="de Wit P.J.G.M."/>
            <person name="Zhong S."/>
            <person name="Goodwin S.B."/>
            <person name="Grigoriev I.V."/>
        </authorList>
    </citation>
    <scope>NUCLEOTIDE SEQUENCE [LARGE SCALE GENOMIC DNA]</scope>
    <source>
        <strain evidence="3">C5 / ATCC 48332 / race O</strain>
    </source>
</reference>
<protein>
    <submittedName>
        <fullName evidence="2">Uncharacterized protein</fullName>
    </submittedName>
</protein>
<proteinExistence type="predicted"/>